<dbReference type="InterPro" id="IPR036188">
    <property type="entry name" value="FAD/NAD-bd_sf"/>
</dbReference>
<dbReference type="SUPFAM" id="SSF54373">
    <property type="entry name" value="FAD-linked reductases, C-terminal domain"/>
    <property type="match status" value="1"/>
</dbReference>
<evidence type="ECO:0000313" key="8">
    <source>
        <dbReference type="Proteomes" id="UP001345691"/>
    </source>
</evidence>
<organism evidence="7 8">
    <name type="scientific">Exophiala sideris</name>
    <dbReference type="NCBI Taxonomy" id="1016849"/>
    <lineage>
        <taxon>Eukaryota</taxon>
        <taxon>Fungi</taxon>
        <taxon>Dikarya</taxon>
        <taxon>Ascomycota</taxon>
        <taxon>Pezizomycotina</taxon>
        <taxon>Eurotiomycetes</taxon>
        <taxon>Chaetothyriomycetidae</taxon>
        <taxon>Chaetothyriales</taxon>
        <taxon>Herpotrichiellaceae</taxon>
        <taxon>Exophiala</taxon>
    </lineage>
</organism>
<accession>A0ABR0J0N6</accession>
<evidence type="ECO:0000256" key="5">
    <source>
        <dbReference type="ARBA" id="ARBA00023033"/>
    </source>
</evidence>
<comment type="similarity">
    <text evidence="1">Belongs to the paxM FAD-dependent monooxygenase family.</text>
</comment>
<dbReference type="Proteomes" id="UP001345691">
    <property type="component" value="Unassembled WGS sequence"/>
</dbReference>
<comment type="caution">
    <text evidence="7">The sequence shown here is derived from an EMBL/GenBank/DDBJ whole genome shotgun (WGS) entry which is preliminary data.</text>
</comment>
<name>A0ABR0J0N6_9EURO</name>
<dbReference type="InterPro" id="IPR050493">
    <property type="entry name" value="FAD-dep_Monooxygenase_BioMet"/>
</dbReference>
<dbReference type="Pfam" id="PF01494">
    <property type="entry name" value="FAD_binding_3"/>
    <property type="match status" value="1"/>
</dbReference>
<keyword evidence="8" id="KW-1185">Reference proteome</keyword>
<dbReference type="InterPro" id="IPR002938">
    <property type="entry name" value="FAD-bd"/>
</dbReference>
<protein>
    <recommendedName>
        <fullName evidence="6">FAD-binding domain-containing protein</fullName>
    </recommendedName>
</protein>
<evidence type="ECO:0000256" key="3">
    <source>
        <dbReference type="ARBA" id="ARBA00022827"/>
    </source>
</evidence>
<dbReference type="PANTHER" id="PTHR13789">
    <property type="entry name" value="MONOOXYGENASE"/>
    <property type="match status" value="1"/>
</dbReference>
<evidence type="ECO:0000256" key="2">
    <source>
        <dbReference type="ARBA" id="ARBA00022630"/>
    </source>
</evidence>
<keyword evidence="4" id="KW-0560">Oxidoreductase</keyword>
<gene>
    <name evidence="7" type="ORF">LTR69_009606</name>
</gene>
<dbReference type="Gene3D" id="3.50.50.60">
    <property type="entry name" value="FAD/NAD(P)-binding domain"/>
    <property type="match status" value="1"/>
</dbReference>
<dbReference type="PANTHER" id="PTHR13789:SF236">
    <property type="entry name" value="MONOOXYGENASE, PUTATIVE (AFU_ORTHOLOGUE AFUA_6G12060)-RELATED"/>
    <property type="match status" value="1"/>
</dbReference>
<evidence type="ECO:0000256" key="4">
    <source>
        <dbReference type="ARBA" id="ARBA00023002"/>
    </source>
</evidence>
<sequence>MTAFQPSGPNGVAEPKSSGIKVIIVGLGLGGLLQQLNATEKAIRSYLRSDARPEGDSIAIVSNAAKTVSKWVNDSVHETLKPIISELRSMDFYDTNAELFVKSKMFGYTDGIAYPAHRGDLAMVIYKHAEDLDIEIHLGSRVTEYCETDNEAGIVVNGQRKSADCVIGADGVHSKARGPMTDDPETRWLTDLAQEAGHDLMHVYLGKDMHFIFATAKYGKEVNWMCTHLDTYDVEESLTTPGDVEDMLKYVEDWPCKPRIEALIRKTPKGELIDHKLLWRDPLSTWVSPKARMMVIGDAAHPFNPTAGQGGVMAIEDAGTLAIALELAGKQDVHLALRATQMTRACLCQKLGVQLRNAWHQIPWEDISRNNTLITLPKADWLYGHDPQAYAYDEYKHAVAAIKTGRSM</sequence>
<feature type="domain" description="FAD-binding" evidence="6">
    <location>
        <begin position="291"/>
        <end position="326"/>
    </location>
</feature>
<reference evidence="7 8" key="1">
    <citation type="submission" date="2023-08" db="EMBL/GenBank/DDBJ databases">
        <title>Black Yeasts Isolated from many extreme environments.</title>
        <authorList>
            <person name="Coleine C."/>
            <person name="Stajich J.E."/>
            <person name="Selbmann L."/>
        </authorList>
    </citation>
    <scope>NUCLEOTIDE SEQUENCE [LARGE SCALE GENOMIC DNA]</scope>
    <source>
        <strain evidence="7 8">CCFEE 6328</strain>
    </source>
</reference>
<dbReference type="PRINTS" id="PR00420">
    <property type="entry name" value="RNGMNOXGNASE"/>
</dbReference>
<keyword evidence="2" id="KW-0285">Flavoprotein</keyword>
<keyword evidence="3" id="KW-0274">FAD</keyword>
<evidence type="ECO:0000259" key="6">
    <source>
        <dbReference type="Pfam" id="PF01494"/>
    </source>
</evidence>
<evidence type="ECO:0000313" key="7">
    <source>
        <dbReference type="EMBL" id="KAK5052780.1"/>
    </source>
</evidence>
<keyword evidence="5" id="KW-0503">Monooxygenase</keyword>
<proteinExistence type="inferred from homology"/>
<dbReference type="SUPFAM" id="SSF51905">
    <property type="entry name" value="FAD/NAD(P)-binding domain"/>
    <property type="match status" value="1"/>
</dbReference>
<dbReference type="EMBL" id="JAVRRF010000028">
    <property type="protein sequence ID" value="KAK5052780.1"/>
    <property type="molecule type" value="Genomic_DNA"/>
</dbReference>
<evidence type="ECO:0000256" key="1">
    <source>
        <dbReference type="ARBA" id="ARBA00007992"/>
    </source>
</evidence>